<organism evidence="1">
    <name type="scientific">Acerihabitans sp. KWT182</name>
    <dbReference type="NCBI Taxonomy" id="3157919"/>
    <lineage>
        <taxon>Bacteria</taxon>
        <taxon>Pseudomonadati</taxon>
        <taxon>Pseudomonadota</taxon>
        <taxon>Gammaproteobacteria</taxon>
        <taxon>Enterobacterales</taxon>
        <taxon>Pectobacteriaceae</taxon>
        <taxon>Acerihabitans</taxon>
    </lineage>
</organism>
<sequence>MLEQRLLTSETLQRDIKNGDHWRRIAERYGITLMSCLDKLQLDCVNAVAVNAVRNGEGCQTIAMRYGIITPGARAALEEHYLERTMADIRAGDHYRTIAARYGMTSTPALSKLITQYVTYHNGNLTPL</sequence>
<dbReference type="AlphaFoldDB" id="A0AAU7Q8H8"/>
<name>A0AAU7Q8H8_9GAMM</name>
<dbReference type="EMBL" id="CP157947">
    <property type="protein sequence ID" value="XBS69378.1"/>
    <property type="molecule type" value="Genomic_DNA"/>
</dbReference>
<gene>
    <name evidence="1" type="ORF">ABK905_23600</name>
</gene>
<proteinExistence type="predicted"/>
<evidence type="ECO:0008006" key="2">
    <source>
        <dbReference type="Google" id="ProtNLM"/>
    </source>
</evidence>
<reference evidence="1" key="1">
    <citation type="submission" date="2024-06" db="EMBL/GenBank/DDBJ databases">
        <authorList>
            <person name="Coelho C."/>
            <person name="Bento M."/>
            <person name="Garcia E."/>
            <person name="Camelo A."/>
            <person name="Brandao I."/>
            <person name="Espirito Santo C."/>
            <person name="Trovao J."/>
            <person name="Verissimo A."/>
            <person name="Costa J."/>
            <person name="Tiago I."/>
        </authorList>
    </citation>
    <scope>NUCLEOTIDE SEQUENCE</scope>
    <source>
        <strain evidence="1">KWT182</strain>
    </source>
</reference>
<evidence type="ECO:0000313" key="1">
    <source>
        <dbReference type="EMBL" id="XBS69378.1"/>
    </source>
</evidence>
<accession>A0AAU7Q8H8</accession>
<protein>
    <recommendedName>
        <fullName evidence="2">Mor transcription activator domain-containing protein</fullName>
    </recommendedName>
</protein>